<feature type="transmembrane region" description="Helical" evidence="5">
    <location>
        <begin position="239"/>
        <end position="264"/>
    </location>
</feature>
<dbReference type="Gene3D" id="1.20.1250.20">
    <property type="entry name" value="MFS general substrate transporter like domains"/>
    <property type="match status" value="2"/>
</dbReference>
<dbReference type="InterPro" id="IPR036259">
    <property type="entry name" value="MFS_trans_sf"/>
</dbReference>
<dbReference type="PROSITE" id="PS50850">
    <property type="entry name" value="MFS"/>
    <property type="match status" value="1"/>
</dbReference>
<feature type="transmembrane region" description="Helical" evidence="5">
    <location>
        <begin position="183"/>
        <end position="203"/>
    </location>
</feature>
<keyword evidence="4 5" id="KW-0472">Membrane</keyword>
<sequence length="425" mass="47509">MLAFLSTLTLATKYMVHTKDFRKKQWKMLLVTMLCYLFFYTGRHNFGWAATGMAQALSIPYATIGWVSFCMLIGYSVGQLINGNLADRFSDRLMMTTGAYLSIFTNIAISFANSLYPIMVLWALNGYFQSMAWAPGGKLINNWWGQEERGKAFGFYTMAAGLSSVVTYFLSILLLAQGYEWRMLFRLPVLLLLLSATIFLILARDKPEQTVDQGETMASEQPAETWLTRYRMVLGNKRFLLTSLAFGFESMARYGLIFWVPVHYLGKNWKDSPEHIWVTFLLPVGMAVGALSFGLLSDTFFKRDRLKAIFVGMSASALISLGVYVLPGHNLLMGGVLMLLAGFFVYGPQACFWPLSPDMLGSKYTGTGIGFMNMCGYLFAAIGEPLLGHTIDITGNSQNIFLVIAVICLLSATIMFFIKYGPAKD</sequence>
<dbReference type="EMBL" id="FOAF01000001">
    <property type="protein sequence ID" value="SEK82720.1"/>
    <property type="molecule type" value="Genomic_DNA"/>
</dbReference>
<comment type="subcellular location">
    <subcellularLocation>
        <location evidence="1">Endomembrane system</location>
        <topology evidence="1">Multi-pass membrane protein</topology>
    </subcellularLocation>
</comment>
<feature type="transmembrane region" description="Helical" evidence="5">
    <location>
        <begin position="308"/>
        <end position="326"/>
    </location>
</feature>
<evidence type="ECO:0000256" key="4">
    <source>
        <dbReference type="ARBA" id="ARBA00023136"/>
    </source>
</evidence>
<evidence type="ECO:0000313" key="7">
    <source>
        <dbReference type="EMBL" id="SEK82720.1"/>
    </source>
</evidence>
<feature type="transmembrane region" description="Helical" evidence="5">
    <location>
        <begin position="276"/>
        <end position="296"/>
    </location>
</feature>
<keyword evidence="8" id="KW-1185">Reference proteome</keyword>
<dbReference type="Pfam" id="PF07690">
    <property type="entry name" value="MFS_1"/>
    <property type="match status" value="1"/>
</dbReference>
<feature type="transmembrane region" description="Helical" evidence="5">
    <location>
        <begin position="400"/>
        <end position="418"/>
    </location>
</feature>
<feature type="transmembrane region" description="Helical" evidence="5">
    <location>
        <begin position="58"/>
        <end position="78"/>
    </location>
</feature>
<dbReference type="GO" id="GO:0016020">
    <property type="term" value="C:membrane"/>
    <property type="evidence" value="ECO:0007669"/>
    <property type="project" value="InterPro"/>
</dbReference>
<name>A0A1H7K8B9_OLID1</name>
<accession>A0A1H7K8B9</accession>
<keyword evidence="3 5" id="KW-1133">Transmembrane helix</keyword>
<evidence type="ECO:0000259" key="6">
    <source>
        <dbReference type="PROSITE" id="PS50850"/>
    </source>
</evidence>
<feature type="transmembrane region" description="Helical" evidence="5">
    <location>
        <begin position="367"/>
        <end position="388"/>
    </location>
</feature>
<evidence type="ECO:0000256" key="5">
    <source>
        <dbReference type="SAM" id="Phobius"/>
    </source>
</evidence>
<dbReference type="STRING" id="407022.SAMN05661044_01256"/>
<keyword evidence="2 5" id="KW-0812">Transmembrane</keyword>
<dbReference type="AlphaFoldDB" id="A0A1H7K8B9"/>
<dbReference type="Proteomes" id="UP000199421">
    <property type="component" value="Unassembled WGS sequence"/>
</dbReference>
<dbReference type="GO" id="GO:0061513">
    <property type="term" value="F:glucose 6-phosphate:phosphate antiporter activity"/>
    <property type="evidence" value="ECO:0007669"/>
    <property type="project" value="TreeGrafter"/>
</dbReference>
<feature type="transmembrane region" description="Helical" evidence="5">
    <location>
        <begin position="153"/>
        <end position="177"/>
    </location>
</feature>
<dbReference type="InterPro" id="IPR011701">
    <property type="entry name" value="MFS"/>
</dbReference>
<dbReference type="GO" id="GO:0035435">
    <property type="term" value="P:phosphate ion transmembrane transport"/>
    <property type="evidence" value="ECO:0007669"/>
    <property type="project" value="TreeGrafter"/>
</dbReference>
<dbReference type="InterPro" id="IPR000849">
    <property type="entry name" value="Sugar_P_transporter"/>
</dbReference>
<evidence type="ECO:0000313" key="8">
    <source>
        <dbReference type="Proteomes" id="UP000199421"/>
    </source>
</evidence>
<evidence type="ECO:0000256" key="1">
    <source>
        <dbReference type="ARBA" id="ARBA00004127"/>
    </source>
</evidence>
<evidence type="ECO:0000256" key="3">
    <source>
        <dbReference type="ARBA" id="ARBA00022989"/>
    </source>
</evidence>
<protein>
    <submittedName>
        <fullName evidence="7">MFS transporter, OPA family, glycerol-3-phosphate transporter</fullName>
    </submittedName>
</protein>
<dbReference type="PIRSF" id="PIRSF002808">
    <property type="entry name" value="Hexose_phosphate_transp"/>
    <property type="match status" value="1"/>
</dbReference>
<feature type="transmembrane region" description="Helical" evidence="5">
    <location>
        <begin position="332"/>
        <end position="355"/>
    </location>
</feature>
<feature type="domain" description="Major facilitator superfamily (MFS) profile" evidence="6">
    <location>
        <begin position="28"/>
        <end position="423"/>
    </location>
</feature>
<gene>
    <name evidence="7" type="ORF">SAMN05661044_01256</name>
</gene>
<feature type="transmembrane region" description="Helical" evidence="5">
    <location>
        <begin position="98"/>
        <end position="124"/>
    </location>
</feature>
<dbReference type="PANTHER" id="PTHR43826:SF3">
    <property type="entry name" value="GLUCOSE-6-PHOSPHATE EXCHANGER SLC37A4"/>
    <property type="match status" value="1"/>
</dbReference>
<dbReference type="PANTHER" id="PTHR43826">
    <property type="entry name" value="GLUCOSE-6-PHOSPHATE EXCHANGER SLC37A4"/>
    <property type="match status" value="1"/>
</dbReference>
<proteinExistence type="predicted"/>
<evidence type="ECO:0000256" key="2">
    <source>
        <dbReference type="ARBA" id="ARBA00022692"/>
    </source>
</evidence>
<reference evidence="8" key="1">
    <citation type="submission" date="2016-10" db="EMBL/GenBank/DDBJ databases">
        <authorList>
            <person name="Varghese N."/>
            <person name="Submissions S."/>
        </authorList>
    </citation>
    <scope>NUCLEOTIDE SEQUENCE [LARGE SCALE GENOMIC DNA]</scope>
    <source>
        <strain evidence="8">DSM 18733</strain>
    </source>
</reference>
<feature type="transmembrane region" description="Helical" evidence="5">
    <location>
        <begin position="28"/>
        <end position="46"/>
    </location>
</feature>
<dbReference type="InterPro" id="IPR020846">
    <property type="entry name" value="MFS_dom"/>
</dbReference>
<dbReference type="GO" id="GO:0012505">
    <property type="term" value="C:endomembrane system"/>
    <property type="evidence" value="ECO:0007669"/>
    <property type="project" value="UniProtKB-SubCell"/>
</dbReference>
<organism evidence="7 8">
    <name type="scientific">Olivibacter domesticus</name>
    <name type="common">Pseudosphingobacterium domesticum</name>
    <dbReference type="NCBI Taxonomy" id="407022"/>
    <lineage>
        <taxon>Bacteria</taxon>
        <taxon>Pseudomonadati</taxon>
        <taxon>Bacteroidota</taxon>
        <taxon>Sphingobacteriia</taxon>
        <taxon>Sphingobacteriales</taxon>
        <taxon>Sphingobacteriaceae</taxon>
        <taxon>Olivibacter</taxon>
    </lineage>
</organism>
<dbReference type="SUPFAM" id="SSF103473">
    <property type="entry name" value="MFS general substrate transporter"/>
    <property type="match status" value="1"/>
</dbReference>
<dbReference type="InterPro" id="IPR051337">
    <property type="entry name" value="OPA_Antiporter"/>
</dbReference>